<dbReference type="STRING" id="483219.LILAB_36665"/>
<organism evidence="2 3">
    <name type="scientific">Myxococcus fulvus (strain ATCC BAA-855 / HW-1)</name>
    <dbReference type="NCBI Taxonomy" id="483219"/>
    <lineage>
        <taxon>Bacteria</taxon>
        <taxon>Pseudomonadati</taxon>
        <taxon>Myxococcota</taxon>
        <taxon>Myxococcia</taxon>
        <taxon>Myxococcales</taxon>
        <taxon>Cystobacterineae</taxon>
        <taxon>Myxococcaceae</taxon>
        <taxon>Myxococcus</taxon>
    </lineage>
</organism>
<protein>
    <recommendedName>
        <fullName evidence="1">Bacteriophage Mx8 p63 C-terminal domain-containing protein</fullName>
    </recommendedName>
</protein>
<dbReference type="Proteomes" id="UP000000488">
    <property type="component" value="Chromosome"/>
</dbReference>
<dbReference type="eggNOG" id="ENOG502ZB8K">
    <property type="taxonomic scope" value="Bacteria"/>
</dbReference>
<dbReference type="KEGG" id="mfu:LILAB_36665"/>
<dbReference type="Pfam" id="PF10546">
    <property type="entry name" value="P63C"/>
    <property type="match status" value="1"/>
</dbReference>
<reference evidence="2 3" key="1">
    <citation type="journal article" date="2011" name="J. Bacteriol.">
        <title>Genome sequence of the halotolerant marine bacterium Myxococcus fulvus HW-1.</title>
        <authorList>
            <person name="Li Z.F."/>
            <person name="Li X."/>
            <person name="Liu H."/>
            <person name="Liu X."/>
            <person name="Han K."/>
            <person name="Wu Z.H."/>
            <person name="Hu W."/>
            <person name="Li F.F."/>
            <person name="Li Y.Z."/>
        </authorList>
    </citation>
    <scope>NUCLEOTIDE SEQUENCE [LARGE SCALE GENOMIC DNA]</scope>
    <source>
        <strain evidence="3">ATCC BAA-855 / HW-1</strain>
    </source>
</reference>
<proteinExistence type="predicted"/>
<dbReference type="AlphaFoldDB" id="F8CQW5"/>
<dbReference type="HOGENOM" id="CLU_065522_1_1_7"/>
<feature type="domain" description="Bacteriophage Mx8 p63 C-terminal" evidence="1">
    <location>
        <begin position="140"/>
        <end position="232"/>
    </location>
</feature>
<dbReference type="InterPro" id="IPR018874">
    <property type="entry name" value="Phage_Mx8_p63_C"/>
</dbReference>
<accession>F8CQW5</accession>
<evidence type="ECO:0000313" key="2">
    <source>
        <dbReference type="EMBL" id="AEI69208.1"/>
    </source>
</evidence>
<evidence type="ECO:0000259" key="1">
    <source>
        <dbReference type="Pfam" id="PF10546"/>
    </source>
</evidence>
<sequence>MRLLTQATFLRAIGRSRSPKAGTGVLSTAEGLPFFLQAEALNPFITEELAQSTTPIFFREKSGKRSVGYDAKLLPLVAEVYLKLRDACHEEGNPVPRQYEHIVRTCDAVTRGLARVGIVALIDEVTGYQEVRDRQALQAILDQYLQREFAAWAKRFPDDFYKQIFRLRQWEWRGMKVNRPQVVAHYTKDIVYARLAPGILKELEGRNPKDEKGTRKARHHQFLTEDVGHPALAQHLYAVIGLMRLSDSWSQFMTMLNRAYPKRGETLELPLFTGEVES</sequence>
<name>F8CQW5_MYXFH</name>
<gene>
    <name evidence="2" type="ordered locus">LILAB_36665</name>
</gene>
<dbReference type="EMBL" id="CP002830">
    <property type="protein sequence ID" value="AEI69208.1"/>
    <property type="molecule type" value="Genomic_DNA"/>
</dbReference>
<evidence type="ECO:0000313" key="3">
    <source>
        <dbReference type="Proteomes" id="UP000000488"/>
    </source>
</evidence>